<accession>A0A2T0WLF1</accession>
<name>A0A2T0WLF1_9BACT</name>
<dbReference type="EMBL" id="PVTR01000006">
    <property type="protein sequence ID" value="PRY87529.1"/>
    <property type="molecule type" value="Genomic_DNA"/>
</dbReference>
<dbReference type="AlphaFoldDB" id="A0A2T0WLF1"/>
<dbReference type="InterPro" id="IPR016176">
    <property type="entry name" value="Cbl-dep_enz_cat"/>
</dbReference>
<feature type="domain" description="Methylmalonyl-CoA mutase alpha/beta chain catalytic" evidence="1">
    <location>
        <begin position="114"/>
        <end position="449"/>
    </location>
</feature>
<keyword evidence="3" id="KW-1185">Reference proteome</keyword>
<dbReference type="InterPro" id="IPR006099">
    <property type="entry name" value="MeMalonylCoA_mutase_a/b_cat"/>
</dbReference>
<dbReference type="GO" id="GO:0031419">
    <property type="term" value="F:cobalamin binding"/>
    <property type="evidence" value="ECO:0007669"/>
    <property type="project" value="InterPro"/>
</dbReference>
<dbReference type="PANTHER" id="PTHR48101">
    <property type="entry name" value="METHYLMALONYL-COA MUTASE, MITOCHONDRIAL-RELATED"/>
    <property type="match status" value="1"/>
</dbReference>
<dbReference type="GO" id="GO:0016866">
    <property type="term" value="F:intramolecular transferase activity"/>
    <property type="evidence" value="ECO:0007669"/>
    <property type="project" value="InterPro"/>
</dbReference>
<sequence length="472" mass="54054">MKQNLFTDFQKVTKEEWINQATKDIKGKDFQKTLVTNGFDGIDLFPFYTEEDLKETQWLQQYHNRLNKPSDIPGMSPRYWSNIFAININQEATDNKRILQALMTGADALLLSVKEGVNFDVLLENVDLEYIELYLKIEKAQVSVLGSFLNWYHTLGKSHESLRGGLLWDPITSCLAEKNSLGSIVESVSKALSISEDYPFFKTLCIDSAYYHNSGASLVQQLFLPLGGYIELIDGLTEKGIEPEQMLSNTLLHAASGSDYFLEISKLRAFKILFHQLADLYQVEVKTEDVKLVVSTSFWTKSKSDVHTNMLRNTTEAMSAVLGSCDALWVRVHDEVKGEINTFSERMARNISSILKEESYLDKIMDPVAGSYFIECVTAQVIAKVKFELEILESKEGWWSTYESHQLQDLVKAARYAKMEDLTTVRKTKVGVNKYQMSEKLPVDNLMWEEENWQLLPLRESFLIEYPNLAKQ</sequence>
<proteinExistence type="predicted"/>
<organism evidence="2 3">
    <name type="scientific">Mongoliibacter ruber</name>
    <dbReference type="NCBI Taxonomy" id="1750599"/>
    <lineage>
        <taxon>Bacteria</taxon>
        <taxon>Pseudomonadati</taxon>
        <taxon>Bacteroidota</taxon>
        <taxon>Cytophagia</taxon>
        <taxon>Cytophagales</taxon>
        <taxon>Cyclobacteriaceae</taxon>
        <taxon>Mongoliibacter</taxon>
    </lineage>
</organism>
<evidence type="ECO:0000313" key="2">
    <source>
        <dbReference type="EMBL" id="PRY87529.1"/>
    </source>
</evidence>
<evidence type="ECO:0000313" key="3">
    <source>
        <dbReference type="Proteomes" id="UP000238157"/>
    </source>
</evidence>
<comment type="caution">
    <text evidence="2">The sequence shown here is derived from an EMBL/GenBank/DDBJ whole genome shotgun (WGS) entry which is preliminary data.</text>
</comment>
<protein>
    <submittedName>
        <fullName evidence="2">Methylmalonyl-CoA mutase</fullName>
    </submittedName>
</protein>
<dbReference type="RefSeq" id="WP_106133818.1">
    <property type="nucleotide sequence ID" value="NZ_PVTR01000006.1"/>
</dbReference>
<dbReference type="PANTHER" id="PTHR48101:SF1">
    <property type="entry name" value="METHYLMALONYL-COA MUTASE, LARGE SUBUNIT"/>
    <property type="match status" value="1"/>
</dbReference>
<dbReference type="Pfam" id="PF01642">
    <property type="entry name" value="MM_CoA_mutase"/>
    <property type="match status" value="1"/>
</dbReference>
<dbReference type="Proteomes" id="UP000238157">
    <property type="component" value="Unassembled WGS sequence"/>
</dbReference>
<dbReference type="OrthoDB" id="9762378at2"/>
<evidence type="ECO:0000259" key="1">
    <source>
        <dbReference type="Pfam" id="PF01642"/>
    </source>
</evidence>
<dbReference type="Gene3D" id="3.20.20.240">
    <property type="entry name" value="Methylmalonyl-CoA mutase"/>
    <property type="match status" value="1"/>
</dbReference>
<gene>
    <name evidence="2" type="ORF">CLW00_106155</name>
</gene>
<dbReference type="SUPFAM" id="SSF51703">
    <property type="entry name" value="Cobalamin (vitamin B12)-dependent enzymes"/>
    <property type="match status" value="1"/>
</dbReference>
<reference evidence="2 3" key="1">
    <citation type="submission" date="2018-03" db="EMBL/GenBank/DDBJ databases">
        <title>Genomic Encyclopedia of Archaeal and Bacterial Type Strains, Phase II (KMG-II): from individual species to whole genera.</title>
        <authorList>
            <person name="Goeker M."/>
        </authorList>
    </citation>
    <scope>NUCLEOTIDE SEQUENCE [LARGE SCALE GENOMIC DNA]</scope>
    <source>
        <strain evidence="2 3">DSM 27929</strain>
    </source>
</reference>